<evidence type="ECO:0000313" key="7">
    <source>
        <dbReference type="Proteomes" id="UP000030013"/>
    </source>
</evidence>
<dbReference type="InterPro" id="IPR000415">
    <property type="entry name" value="Nitroreductase-like"/>
</dbReference>
<dbReference type="AlphaFoldDB" id="A0A0A0JZK7"/>
<sequence>MGTSWHGTMSTMDLIDAVSRRRMVRRFRPDRDVPFDTVERLVRLAQRAPSAGHTQGWDVLALTDAADRERFWDVTRDSTATEPDARSPWLSGVSAAPVLLVMLADPTAYLDRYAEPDKGWTDRSLDRWPIPYWDTDTAMAAMIVLLGAVDAGLGALFFGVPGSRHDALRAAYAVPSDRRVVGVIALGHEAERVRSPSLGRGRRPVAEVLHHGRFGESGSGTSGP</sequence>
<reference evidence="6 7" key="1">
    <citation type="submission" date="2013-08" db="EMBL/GenBank/DDBJ databases">
        <title>The genome sequence of Knoellia aerolata.</title>
        <authorList>
            <person name="Zhu W."/>
            <person name="Wang G."/>
        </authorList>
    </citation>
    <scope>NUCLEOTIDE SEQUENCE [LARGE SCALE GENOMIC DNA]</scope>
    <source>
        <strain evidence="6 7">DSM 18566</strain>
    </source>
</reference>
<dbReference type="CDD" id="cd02062">
    <property type="entry name" value="Nitro_FMN_reductase"/>
    <property type="match status" value="1"/>
</dbReference>
<evidence type="ECO:0000256" key="2">
    <source>
        <dbReference type="ARBA" id="ARBA00022643"/>
    </source>
</evidence>
<evidence type="ECO:0000259" key="5">
    <source>
        <dbReference type="Pfam" id="PF00881"/>
    </source>
</evidence>
<evidence type="ECO:0000256" key="1">
    <source>
        <dbReference type="ARBA" id="ARBA00022630"/>
    </source>
</evidence>
<dbReference type="SUPFAM" id="SSF55469">
    <property type="entry name" value="FMN-dependent nitroreductase-like"/>
    <property type="match status" value="1"/>
</dbReference>
<feature type="domain" description="Nitroreductase" evidence="5">
    <location>
        <begin position="19"/>
        <end position="188"/>
    </location>
</feature>
<dbReference type="Proteomes" id="UP000030013">
    <property type="component" value="Unassembled WGS sequence"/>
</dbReference>
<dbReference type="PANTHER" id="PTHR23026">
    <property type="entry name" value="NADPH NITROREDUCTASE"/>
    <property type="match status" value="1"/>
</dbReference>
<feature type="transmembrane region" description="Helical" evidence="4">
    <location>
        <begin position="138"/>
        <end position="160"/>
    </location>
</feature>
<dbReference type="InterPro" id="IPR029479">
    <property type="entry name" value="Nitroreductase"/>
</dbReference>
<organism evidence="6 7">
    <name type="scientific">Knoellia aerolata DSM 18566</name>
    <dbReference type="NCBI Taxonomy" id="1385519"/>
    <lineage>
        <taxon>Bacteria</taxon>
        <taxon>Bacillati</taxon>
        <taxon>Actinomycetota</taxon>
        <taxon>Actinomycetes</taxon>
        <taxon>Micrococcales</taxon>
        <taxon>Intrasporangiaceae</taxon>
        <taxon>Knoellia</taxon>
    </lineage>
</organism>
<comment type="caution">
    <text evidence="6">The sequence shown here is derived from an EMBL/GenBank/DDBJ whole genome shotgun (WGS) entry which is preliminary data.</text>
</comment>
<keyword evidence="4" id="KW-0472">Membrane</keyword>
<dbReference type="eggNOG" id="COG0778">
    <property type="taxonomic scope" value="Bacteria"/>
</dbReference>
<keyword evidence="3" id="KW-0560">Oxidoreductase</keyword>
<dbReference type="Pfam" id="PF00881">
    <property type="entry name" value="Nitroreductase"/>
    <property type="match status" value="1"/>
</dbReference>
<gene>
    <name evidence="6" type="ORF">N801_01180</name>
</gene>
<keyword evidence="4" id="KW-1133">Transmembrane helix</keyword>
<keyword evidence="7" id="KW-1185">Reference proteome</keyword>
<evidence type="ECO:0000256" key="3">
    <source>
        <dbReference type="ARBA" id="ARBA00023002"/>
    </source>
</evidence>
<dbReference type="STRING" id="1385519.N801_01180"/>
<dbReference type="GO" id="GO:0016491">
    <property type="term" value="F:oxidoreductase activity"/>
    <property type="evidence" value="ECO:0007669"/>
    <property type="project" value="UniProtKB-KW"/>
</dbReference>
<dbReference type="Gene3D" id="3.40.109.10">
    <property type="entry name" value="NADH Oxidase"/>
    <property type="match status" value="1"/>
</dbReference>
<name>A0A0A0JZK7_9MICO</name>
<keyword evidence="4" id="KW-0812">Transmembrane</keyword>
<proteinExistence type="predicted"/>
<accession>A0A0A0JZK7</accession>
<dbReference type="PANTHER" id="PTHR23026:SF90">
    <property type="entry name" value="IODOTYROSINE DEIODINASE 1"/>
    <property type="match status" value="1"/>
</dbReference>
<evidence type="ECO:0000256" key="4">
    <source>
        <dbReference type="SAM" id="Phobius"/>
    </source>
</evidence>
<keyword evidence="2" id="KW-0288">FMN</keyword>
<evidence type="ECO:0000313" key="6">
    <source>
        <dbReference type="EMBL" id="KGN42179.1"/>
    </source>
</evidence>
<protein>
    <submittedName>
        <fullName evidence="6">Nitroreductase</fullName>
    </submittedName>
</protein>
<dbReference type="EMBL" id="AVPL01000007">
    <property type="protein sequence ID" value="KGN42179.1"/>
    <property type="molecule type" value="Genomic_DNA"/>
</dbReference>
<keyword evidence="1" id="KW-0285">Flavoprotein</keyword>
<dbReference type="InterPro" id="IPR050627">
    <property type="entry name" value="Nitroreductase/BluB"/>
</dbReference>